<gene>
    <name evidence="2" type="ORF">CBF32_01960</name>
</gene>
<feature type="transmembrane region" description="Helical" evidence="1">
    <location>
        <begin position="33"/>
        <end position="51"/>
    </location>
</feature>
<name>A0A369B3C0_9ENTE</name>
<dbReference type="Proteomes" id="UP000288197">
    <property type="component" value="Unassembled WGS sequence"/>
</dbReference>
<accession>A0A369B3C0</accession>
<sequence>MSKNKKTPIYVVALLLLGLIGIVKTLPLGPIKLVASVLIVGVAIFIVINFFKNKNENMD</sequence>
<keyword evidence="3" id="KW-1185">Reference proteome</keyword>
<dbReference type="GeneID" id="63145289"/>
<comment type="caution">
    <text evidence="2">The sequence shown here is derived from an EMBL/GenBank/DDBJ whole genome shotgun (WGS) entry which is preliminary data.</text>
</comment>
<evidence type="ECO:0000313" key="3">
    <source>
        <dbReference type="Proteomes" id="UP000288197"/>
    </source>
</evidence>
<evidence type="ECO:0000313" key="2">
    <source>
        <dbReference type="EMBL" id="RSU04162.1"/>
    </source>
</evidence>
<feature type="transmembrane region" description="Helical" evidence="1">
    <location>
        <begin position="7"/>
        <end position="27"/>
    </location>
</feature>
<keyword evidence="1" id="KW-0812">Transmembrane</keyword>
<organism evidence="2 3">
    <name type="scientific">Vagococcus fluvialis</name>
    <dbReference type="NCBI Taxonomy" id="2738"/>
    <lineage>
        <taxon>Bacteria</taxon>
        <taxon>Bacillati</taxon>
        <taxon>Bacillota</taxon>
        <taxon>Bacilli</taxon>
        <taxon>Lactobacillales</taxon>
        <taxon>Enterococcaceae</taxon>
        <taxon>Vagococcus</taxon>
    </lineage>
</organism>
<dbReference type="AlphaFoldDB" id="A0A369B3C0"/>
<dbReference type="RefSeq" id="WP_114288593.1">
    <property type="nucleotide sequence ID" value="NZ_CP081461.1"/>
</dbReference>
<dbReference type="EMBL" id="NGJX01000002">
    <property type="protein sequence ID" value="RSU04162.1"/>
    <property type="molecule type" value="Genomic_DNA"/>
</dbReference>
<protein>
    <submittedName>
        <fullName evidence="2">Uncharacterized protein</fullName>
    </submittedName>
</protein>
<reference evidence="2 3" key="1">
    <citation type="submission" date="2017-05" db="EMBL/GenBank/DDBJ databases">
        <title>Vagococcus spp. assemblies.</title>
        <authorList>
            <person name="Gulvik C.A."/>
        </authorList>
    </citation>
    <scope>NUCLEOTIDE SEQUENCE [LARGE SCALE GENOMIC DNA]</scope>
    <source>
        <strain evidence="2 3">NCFB 2497</strain>
    </source>
</reference>
<keyword evidence="1" id="KW-0472">Membrane</keyword>
<evidence type="ECO:0000256" key="1">
    <source>
        <dbReference type="SAM" id="Phobius"/>
    </source>
</evidence>
<proteinExistence type="predicted"/>
<keyword evidence="1" id="KW-1133">Transmembrane helix</keyword>